<comment type="caution">
    <text evidence="1">The sequence shown here is derived from an EMBL/GenBank/DDBJ whole genome shotgun (WGS) entry which is preliminary data.</text>
</comment>
<accession>A0A2U1AX31</accession>
<dbReference type="GeneID" id="78295473"/>
<reference evidence="1 2" key="1">
    <citation type="submission" date="2018-04" db="EMBL/GenBank/DDBJ databases">
        <title>Genomic Encyclopedia of Type Strains, Phase IV (KMG-IV): sequencing the most valuable type-strain genomes for metagenomic binning, comparative biology and taxonomic classification.</title>
        <authorList>
            <person name="Goeker M."/>
        </authorList>
    </citation>
    <scope>NUCLEOTIDE SEQUENCE [LARGE SCALE GENOMIC DNA]</scope>
    <source>
        <strain evidence="1 2">DSM 14823</strain>
    </source>
</reference>
<sequence>MLLINDCFQTHVFDHRLQGFLLMLKRKAVHAKLTGKGCRTAVLDELYGITPPFKIVWHLAADKEYHRTIKEWGLAGVMELTSEWDRLHLKFWQCAGKFHCVFFKFLNLELEMQTEPGFLPERFIEIFQLADRRLRLIRSALSNPVLKSAGVRNYICDFLQQEPDVEKRYFLMELFVTLLELSLIREEETNQEIFRNRAHHYLRNIILARAEAEAGESRRAMAGSLALRGCGKVEAELATPISMVWGFLANQKHFTSEIEKSPEPARYCERYFSDGRVEIGEITPAARGEKSEMISLPRYDLYAQVFPDYETAMMSRNAALDILRNSQIK</sequence>
<dbReference type="Proteomes" id="UP000245959">
    <property type="component" value="Unassembled WGS sequence"/>
</dbReference>
<proteinExistence type="predicted"/>
<dbReference type="EMBL" id="QEKH01000015">
    <property type="protein sequence ID" value="PVY40963.1"/>
    <property type="molecule type" value="Genomic_DNA"/>
</dbReference>
<protein>
    <submittedName>
        <fullName evidence="1">Uncharacterized protein</fullName>
    </submittedName>
</protein>
<name>A0A2U1AX31_9BACT</name>
<evidence type="ECO:0000313" key="2">
    <source>
        <dbReference type="Proteomes" id="UP000245959"/>
    </source>
</evidence>
<evidence type="ECO:0000313" key="1">
    <source>
        <dbReference type="EMBL" id="PVY40963.1"/>
    </source>
</evidence>
<dbReference type="RefSeq" id="WP_116884171.1">
    <property type="nucleotide sequence ID" value="NZ_CABMMC010000002.1"/>
</dbReference>
<dbReference type="AlphaFoldDB" id="A0A2U1AX31"/>
<organism evidence="1 2">
    <name type="scientific">Victivallis vadensis</name>
    <dbReference type="NCBI Taxonomy" id="172901"/>
    <lineage>
        <taxon>Bacteria</taxon>
        <taxon>Pseudomonadati</taxon>
        <taxon>Lentisphaerota</taxon>
        <taxon>Lentisphaeria</taxon>
        <taxon>Victivallales</taxon>
        <taxon>Victivallaceae</taxon>
        <taxon>Victivallis</taxon>
    </lineage>
</organism>
<keyword evidence="2" id="KW-1185">Reference proteome</keyword>
<gene>
    <name evidence="1" type="ORF">C8D82_11514</name>
</gene>